<gene>
    <name evidence="1" type="ORF">MTR64_08485</name>
</gene>
<reference evidence="1" key="1">
    <citation type="submission" date="2022-03" db="EMBL/GenBank/DDBJ databases">
        <title>Identification of a novel bacterium isolated from mangrove sediments.</title>
        <authorList>
            <person name="Pan X."/>
        </authorList>
    </citation>
    <scope>NUCLEOTIDE SEQUENCE</scope>
    <source>
        <strain evidence="1">B2580</strain>
    </source>
</reference>
<dbReference type="RefSeq" id="WP_243992767.1">
    <property type="nucleotide sequence ID" value="NZ_JALHLE010000009.1"/>
</dbReference>
<dbReference type="Proteomes" id="UP001162880">
    <property type="component" value="Unassembled WGS sequence"/>
</dbReference>
<protein>
    <submittedName>
        <fullName evidence="1">Uncharacterized protein</fullName>
    </submittedName>
</protein>
<sequence length="98" mass="11073">MKLTNDVRTENHTTAFRYREGPDVRGFGISNDEMPAFSLLCALLHAGYDTPFKIVEQAHLLSGDRAMLNVAHILDKYVGWPTRIFEVDDYGTIRFGPA</sequence>
<dbReference type="EMBL" id="JALHLE010000009">
    <property type="protein sequence ID" value="MCJ2178597.1"/>
    <property type="molecule type" value="Genomic_DNA"/>
</dbReference>
<organism evidence="1 2">
    <name type="scientific">Novosphingobium album</name>
    <name type="common">ex Hu et al. 2023</name>
    <dbReference type="NCBI Taxonomy" id="2930093"/>
    <lineage>
        <taxon>Bacteria</taxon>
        <taxon>Pseudomonadati</taxon>
        <taxon>Pseudomonadota</taxon>
        <taxon>Alphaproteobacteria</taxon>
        <taxon>Sphingomonadales</taxon>
        <taxon>Sphingomonadaceae</taxon>
        <taxon>Novosphingobium</taxon>
    </lineage>
</organism>
<accession>A0ABT0B0J9</accession>
<keyword evidence="2" id="KW-1185">Reference proteome</keyword>
<evidence type="ECO:0000313" key="2">
    <source>
        <dbReference type="Proteomes" id="UP001162880"/>
    </source>
</evidence>
<proteinExistence type="predicted"/>
<evidence type="ECO:0000313" key="1">
    <source>
        <dbReference type="EMBL" id="MCJ2178597.1"/>
    </source>
</evidence>
<comment type="caution">
    <text evidence="1">The sequence shown here is derived from an EMBL/GenBank/DDBJ whole genome shotgun (WGS) entry which is preliminary data.</text>
</comment>
<name>A0ABT0B0J9_9SPHN</name>